<reference evidence="2" key="1">
    <citation type="submission" date="2016-10" db="EMBL/GenBank/DDBJ databases">
        <authorList>
            <person name="Varghese N."/>
            <person name="Submissions S."/>
        </authorList>
    </citation>
    <scope>NUCLEOTIDE SEQUENCE [LARGE SCALE GENOMIC DNA]</scope>
    <source>
        <strain evidence="2">DSM 22376</strain>
    </source>
</reference>
<keyword evidence="2" id="KW-1185">Reference proteome</keyword>
<name>A0A1H4FUZ3_9FLAO</name>
<protein>
    <recommendedName>
        <fullName evidence="3">RiboL-PSP-HEPN domain-containing protein</fullName>
    </recommendedName>
</protein>
<evidence type="ECO:0008006" key="3">
    <source>
        <dbReference type="Google" id="ProtNLM"/>
    </source>
</evidence>
<evidence type="ECO:0000313" key="2">
    <source>
        <dbReference type="Proteomes" id="UP000198951"/>
    </source>
</evidence>
<accession>A0A1H4FUZ3</accession>
<gene>
    <name evidence="1" type="ORF">SAMN05443667_11521</name>
</gene>
<dbReference type="RefSeq" id="WP_091093123.1">
    <property type="nucleotide sequence ID" value="NZ_FNRD01000015.1"/>
</dbReference>
<dbReference type="EMBL" id="FNRD01000015">
    <property type="protein sequence ID" value="SEB00961.1"/>
    <property type="molecule type" value="Genomic_DNA"/>
</dbReference>
<organism evidence="1 2">
    <name type="scientific">Flavobacterium gillisiae</name>
    <dbReference type="NCBI Taxonomy" id="150146"/>
    <lineage>
        <taxon>Bacteria</taxon>
        <taxon>Pseudomonadati</taxon>
        <taxon>Bacteroidota</taxon>
        <taxon>Flavobacteriia</taxon>
        <taxon>Flavobacteriales</taxon>
        <taxon>Flavobacteriaceae</taxon>
        <taxon>Flavobacterium</taxon>
    </lineage>
</organism>
<sequence length="93" mass="11056">MRVKLACPDFKQAKNKKYNKSIDKLIQLRNDIVHLKPVEKTNSGYKGIYRDLLDFDFQKTILAVKIFMNFYENNLIEECQCGKNLFYDTIENK</sequence>
<dbReference type="AlphaFoldDB" id="A0A1H4FUZ3"/>
<dbReference type="STRING" id="150146.SAMN05443667_11521"/>
<proteinExistence type="predicted"/>
<dbReference type="OrthoDB" id="788947at2"/>
<evidence type="ECO:0000313" key="1">
    <source>
        <dbReference type="EMBL" id="SEB00961.1"/>
    </source>
</evidence>
<dbReference type="Proteomes" id="UP000198951">
    <property type="component" value="Unassembled WGS sequence"/>
</dbReference>